<accession>A0A0U1NMI5</accession>
<evidence type="ECO:0000256" key="1">
    <source>
        <dbReference type="ARBA" id="ARBA00009919"/>
    </source>
</evidence>
<reference evidence="3 4" key="1">
    <citation type="submission" date="2015-04" db="EMBL/GenBank/DDBJ databases">
        <authorList>
            <person name="Syromyatnikov M.Y."/>
            <person name="Popov V.N."/>
        </authorList>
    </citation>
    <scope>NUCLEOTIDE SEQUENCE [LARGE SCALE GENOMIC DNA]</scope>
    <source>
        <strain evidence="3 4">CECT 5292</strain>
    </source>
</reference>
<dbReference type="GO" id="GO:0008641">
    <property type="term" value="F:ubiquitin-like modifier activating enzyme activity"/>
    <property type="evidence" value="ECO:0007669"/>
    <property type="project" value="InterPro"/>
</dbReference>
<dbReference type="EC" id="2.7.7.80" evidence="3"/>
<dbReference type="SUPFAM" id="SSF52821">
    <property type="entry name" value="Rhodanese/Cell cycle control phosphatase"/>
    <property type="match status" value="1"/>
</dbReference>
<sequence>MSRYARQMILPQIGEAGQRALEAAHVLVIGAGGLGCPVLQYLVGAGVGRITLVDGDVVSESNLHRQILYRMDDIGAPKAKAAATAMAALNPACQITTVTEPLTPANVDNLLQDVTIALDCADSFAASYILSDACLASQTPLISASALGTTGYVGGFCEAAPSLRAVFPELPQTAANCATAGVMGPVVGTIGALQAQMAICVLLGTQPSPLGQLVTLNLSDFSTGGFRFDGAPEPDADDALRFIAPHQITAEDRVIELRPEAEAQSPVIPRAERHLVPDMSNITLTSPTARTVLTCRSGLRAWQAARALQARGQADFALIAMGDTPSLLTDP</sequence>
<gene>
    <name evidence="3" type="primary">moeB</name>
    <name evidence="3" type="ORF">NIG5292_01753</name>
</gene>
<keyword evidence="4" id="KW-1185">Reference proteome</keyword>
<dbReference type="InterPro" id="IPR036873">
    <property type="entry name" value="Rhodanese-like_dom_sf"/>
</dbReference>
<dbReference type="FunFam" id="3.40.50.720:FF:000080">
    <property type="entry name" value="Thiazole biosynthesis adenylyltransferase ThiF"/>
    <property type="match status" value="1"/>
</dbReference>
<dbReference type="Proteomes" id="UP000048949">
    <property type="component" value="Unassembled WGS sequence"/>
</dbReference>
<dbReference type="InterPro" id="IPR035985">
    <property type="entry name" value="Ubiquitin-activating_enz"/>
</dbReference>
<keyword evidence="3" id="KW-0808">Transferase</keyword>
<evidence type="ECO:0000313" key="4">
    <source>
        <dbReference type="Proteomes" id="UP000048949"/>
    </source>
</evidence>
<dbReference type="InterPro" id="IPR045886">
    <property type="entry name" value="ThiF/MoeB/HesA"/>
</dbReference>
<organism evidence="3 4">
    <name type="scientific">Nereida ignava</name>
    <dbReference type="NCBI Taxonomy" id="282199"/>
    <lineage>
        <taxon>Bacteria</taxon>
        <taxon>Pseudomonadati</taxon>
        <taxon>Pseudomonadota</taxon>
        <taxon>Alphaproteobacteria</taxon>
        <taxon>Rhodobacterales</taxon>
        <taxon>Roseobacteraceae</taxon>
        <taxon>Nereida</taxon>
    </lineage>
</organism>
<dbReference type="SUPFAM" id="SSF69572">
    <property type="entry name" value="Activating enzymes of the ubiquitin-like proteins"/>
    <property type="match status" value="1"/>
</dbReference>
<dbReference type="AlphaFoldDB" id="A0A0U1NMI5"/>
<dbReference type="GO" id="GO:0004792">
    <property type="term" value="F:thiosulfate-cyanide sulfurtransferase activity"/>
    <property type="evidence" value="ECO:0007669"/>
    <property type="project" value="TreeGrafter"/>
</dbReference>
<keyword evidence="3" id="KW-0548">Nucleotidyltransferase</keyword>
<protein>
    <submittedName>
        <fullName evidence="3">Molybdopterin-synthase adenylyltransferase</fullName>
        <ecNumber evidence="3">2.7.7.80</ecNumber>
    </submittedName>
</protein>
<proteinExistence type="inferred from homology"/>
<dbReference type="CDD" id="cd00158">
    <property type="entry name" value="RHOD"/>
    <property type="match status" value="1"/>
</dbReference>
<comment type="similarity">
    <text evidence="1">Belongs to the HesA/MoeB/ThiF family.</text>
</comment>
<dbReference type="InterPro" id="IPR000594">
    <property type="entry name" value="ThiF_NAD_FAD-bd"/>
</dbReference>
<dbReference type="EMBL" id="CVQV01000008">
    <property type="protein sequence ID" value="CRK75699.1"/>
    <property type="molecule type" value="Genomic_DNA"/>
</dbReference>
<name>A0A0U1NMI5_9RHOB</name>
<dbReference type="GO" id="GO:0005737">
    <property type="term" value="C:cytoplasm"/>
    <property type="evidence" value="ECO:0007669"/>
    <property type="project" value="TreeGrafter"/>
</dbReference>
<dbReference type="CDD" id="cd00757">
    <property type="entry name" value="ThiF_MoeB_HesA_family"/>
    <property type="match status" value="1"/>
</dbReference>
<evidence type="ECO:0000259" key="2">
    <source>
        <dbReference type="Pfam" id="PF00899"/>
    </source>
</evidence>
<dbReference type="STRING" id="282199.GCA_001049735_01752"/>
<evidence type="ECO:0000313" key="3">
    <source>
        <dbReference type="EMBL" id="CRK75699.1"/>
    </source>
</evidence>
<dbReference type="OrthoDB" id="9804286at2"/>
<dbReference type="Pfam" id="PF00899">
    <property type="entry name" value="ThiF"/>
    <property type="match status" value="1"/>
</dbReference>
<dbReference type="PANTHER" id="PTHR10953:SF102">
    <property type="entry name" value="ADENYLYLTRANSFERASE AND SULFURTRANSFERASE MOCS3"/>
    <property type="match status" value="1"/>
</dbReference>
<dbReference type="RefSeq" id="WP_048599117.1">
    <property type="nucleotide sequence ID" value="NZ_CBFHGK010000003.1"/>
</dbReference>
<feature type="domain" description="THIF-type NAD/FAD binding fold" evidence="2">
    <location>
        <begin position="4"/>
        <end position="222"/>
    </location>
</feature>
<dbReference type="GO" id="GO:0061605">
    <property type="term" value="F:molybdopterin-synthase adenylyltransferase activity"/>
    <property type="evidence" value="ECO:0007669"/>
    <property type="project" value="UniProtKB-EC"/>
</dbReference>
<dbReference type="Gene3D" id="3.40.50.720">
    <property type="entry name" value="NAD(P)-binding Rossmann-like Domain"/>
    <property type="match status" value="1"/>
</dbReference>
<dbReference type="PANTHER" id="PTHR10953">
    <property type="entry name" value="UBIQUITIN-ACTIVATING ENZYME E1"/>
    <property type="match status" value="1"/>
</dbReference>